<comment type="similarity">
    <text evidence="2 8">Belongs to the bacterial ribosomal protein bS20 family.</text>
</comment>
<dbReference type="HAMAP" id="MF_00500">
    <property type="entry name" value="Ribosomal_bS20"/>
    <property type="match status" value="1"/>
</dbReference>
<dbReference type="InterPro" id="IPR036510">
    <property type="entry name" value="Ribosomal_bS20_sf"/>
</dbReference>
<dbReference type="InterPro" id="IPR002583">
    <property type="entry name" value="Ribosomal_bS20"/>
</dbReference>
<proteinExistence type="inferred from homology"/>
<name>A0A1H9YC01_9FIRM</name>
<keyword evidence="4 8" id="KW-0694">RNA-binding</keyword>
<keyword evidence="3 8" id="KW-0699">rRNA-binding</keyword>
<evidence type="ECO:0000256" key="7">
    <source>
        <dbReference type="ARBA" id="ARBA00035136"/>
    </source>
</evidence>
<dbReference type="GO" id="GO:0003735">
    <property type="term" value="F:structural constituent of ribosome"/>
    <property type="evidence" value="ECO:0007669"/>
    <property type="project" value="InterPro"/>
</dbReference>
<dbReference type="Gene3D" id="1.20.58.110">
    <property type="entry name" value="Ribosomal protein S20"/>
    <property type="match status" value="1"/>
</dbReference>
<dbReference type="PANTHER" id="PTHR33398:SF1">
    <property type="entry name" value="SMALL RIBOSOMAL SUBUNIT PROTEIN BS20C"/>
    <property type="match status" value="1"/>
</dbReference>
<dbReference type="NCBIfam" id="TIGR00029">
    <property type="entry name" value="S20"/>
    <property type="match status" value="1"/>
</dbReference>
<evidence type="ECO:0000256" key="4">
    <source>
        <dbReference type="ARBA" id="ARBA00022884"/>
    </source>
</evidence>
<dbReference type="EMBL" id="FOIF01000002">
    <property type="protein sequence ID" value="SES66459.1"/>
    <property type="molecule type" value="Genomic_DNA"/>
</dbReference>
<dbReference type="GO" id="GO:0006412">
    <property type="term" value="P:translation"/>
    <property type="evidence" value="ECO:0007669"/>
    <property type="project" value="UniProtKB-UniRule"/>
</dbReference>
<evidence type="ECO:0000256" key="1">
    <source>
        <dbReference type="ARBA" id="ARBA00003134"/>
    </source>
</evidence>
<evidence type="ECO:0000256" key="3">
    <source>
        <dbReference type="ARBA" id="ARBA00022730"/>
    </source>
</evidence>
<evidence type="ECO:0000256" key="6">
    <source>
        <dbReference type="ARBA" id="ARBA00023274"/>
    </source>
</evidence>
<dbReference type="Pfam" id="PF01649">
    <property type="entry name" value="Ribosomal_S20p"/>
    <property type="match status" value="1"/>
</dbReference>
<comment type="function">
    <text evidence="1 8">Binds directly to 16S ribosomal RNA.</text>
</comment>
<dbReference type="Proteomes" id="UP000243819">
    <property type="component" value="Unassembled WGS sequence"/>
</dbReference>
<protein>
    <recommendedName>
        <fullName evidence="7 8">Small ribosomal subunit protein bS20</fullName>
    </recommendedName>
</protein>
<evidence type="ECO:0000313" key="10">
    <source>
        <dbReference type="Proteomes" id="UP000243819"/>
    </source>
</evidence>
<dbReference type="STRING" id="1120990.SAMN03080614_100296"/>
<dbReference type="FunFam" id="1.20.58.110:FF:000001">
    <property type="entry name" value="30S ribosomal protein S20"/>
    <property type="match status" value="1"/>
</dbReference>
<dbReference type="GO" id="GO:0005829">
    <property type="term" value="C:cytosol"/>
    <property type="evidence" value="ECO:0007669"/>
    <property type="project" value="TreeGrafter"/>
</dbReference>
<keyword evidence="5 8" id="KW-0689">Ribosomal protein</keyword>
<gene>
    <name evidence="8" type="primary">rpsT</name>
    <name evidence="9" type="ORF">SAMN03080614_100296</name>
</gene>
<organism evidence="9 10">
    <name type="scientific">Anaerobranca gottschalkii DSM 13577</name>
    <dbReference type="NCBI Taxonomy" id="1120990"/>
    <lineage>
        <taxon>Bacteria</taxon>
        <taxon>Bacillati</taxon>
        <taxon>Bacillota</taxon>
        <taxon>Clostridia</taxon>
        <taxon>Eubacteriales</taxon>
        <taxon>Proteinivoracaceae</taxon>
        <taxon>Anaerobranca</taxon>
    </lineage>
</organism>
<reference evidence="10" key="1">
    <citation type="submission" date="2016-10" db="EMBL/GenBank/DDBJ databases">
        <authorList>
            <person name="Varghese N."/>
            <person name="Submissions S."/>
        </authorList>
    </citation>
    <scope>NUCLEOTIDE SEQUENCE [LARGE SCALE GENOMIC DNA]</scope>
    <source>
        <strain evidence="10">DSM 13577</strain>
    </source>
</reference>
<evidence type="ECO:0000256" key="8">
    <source>
        <dbReference type="HAMAP-Rule" id="MF_00500"/>
    </source>
</evidence>
<keyword evidence="10" id="KW-1185">Reference proteome</keyword>
<dbReference type="AlphaFoldDB" id="A0A1H9YC01"/>
<dbReference type="PANTHER" id="PTHR33398">
    <property type="entry name" value="30S RIBOSOMAL PROTEIN S20"/>
    <property type="match status" value="1"/>
</dbReference>
<dbReference type="RefSeq" id="WP_091348203.1">
    <property type="nucleotide sequence ID" value="NZ_FOIF01000002.1"/>
</dbReference>
<keyword evidence="6 8" id="KW-0687">Ribonucleoprotein</keyword>
<sequence length="87" mass="9508">MPNIKSAKKRVKVIAKKTARNTAIKSYVKTMIKKYENAVAAGDKELAQTAFVNAVKALDKAVSKGVLHKNTASRKKSRLAKKLKVIA</sequence>
<dbReference type="GO" id="GO:0015935">
    <property type="term" value="C:small ribosomal subunit"/>
    <property type="evidence" value="ECO:0007669"/>
    <property type="project" value="TreeGrafter"/>
</dbReference>
<dbReference type="SUPFAM" id="SSF46992">
    <property type="entry name" value="Ribosomal protein S20"/>
    <property type="match status" value="1"/>
</dbReference>
<dbReference type="OrthoDB" id="9808392at2"/>
<evidence type="ECO:0000256" key="2">
    <source>
        <dbReference type="ARBA" id="ARBA00007634"/>
    </source>
</evidence>
<dbReference type="GO" id="GO:0070181">
    <property type="term" value="F:small ribosomal subunit rRNA binding"/>
    <property type="evidence" value="ECO:0007669"/>
    <property type="project" value="TreeGrafter"/>
</dbReference>
<evidence type="ECO:0000256" key="5">
    <source>
        <dbReference type="ARBA" id="ARBA00022980"/>
    </source>
</evidence>
<accession>A0A1H9YC01</accession>
<evidence type="ECO:0000313" key="9">
    <source>
        <dbReference type="EMBL" id="SES66459.1"/>
    </source>
</evidence>